<keyword evidence="2" id="KW-1185">Reference proteome</keyword>
<dbReference type="AlphaFoldDB" id="A0AAD5DAF7"/>
<organism evidence="1 2">
    <name type="scientific">Ambrosia artemisiifolia</name>
    <name type="common">Common ragweed</name>
    <dbReference type="NCBI Taxonomy" id="4212"/>
    <lineage>
        <taxon>Eukaryota</taxon>
        <taxon>Viridiplantae</taxon>
        <taxon>Streptophyta</taxon>
        <taxon>Embryophyta</taxon>
        <taxon>Tracheophyta</taxon>
        <taxon>Spermatophyta</taxon>
        <taxon>Magnoliopsida</taxon>
        <taxon>eudicotyledons</taxon>
        <taxon>Gunneridae</taxon>
        <taxon>Pentapetalae</taxon>
        <taxon>asterids</taxon>
        <taxon>campanulids</taxon>
        <taxon>Asterales</taxon>
        <taxon>Asteraceae</taxon>
        <taxon>Asteroideae</taxon>
        <taxon>Heliantheae alliance</taxon>
        <taxon>Heliantheae</taxon>
        <taxon>Ambrosia</taxon>
    </lineage>
</organism>
<name>A0AAD5DAF7_AMBAR</name>
<evidence type="ECO:0000313" key="2">
    <source>
        <dbReference type="Proteomes" id="UP001206925"/>
    </source>
</evidence>
<feature type="non-terminal residue" evidence="1">
    <location>
        <position position="138"/>
    </location>
</feature>
<evidence type="ECO:0000313" key="1">
    <source>
        <dbReference type="EMBL" id="KAI7754520.1"/>
    </source>
</evidence>
<reference evidence="1" key="1">
    <citation type="submission" date="2022-06" db="EMBL/GenBank/DDBJ databases">
        <title>Uncovering the hologenomic basis of an extraordinary plant invasion.</title>
        <authorList>
            <person name="Bieker V.C."/>
            <person name="Martin M.D."/>
            <person name="Gilbert T."/>
            <person name="Hodgins K."/>
            <person name="Battlay P."/>
            <person name="Petersen B."/>
            <person name="Wilson J."/>
        </authorList>
    </citation>
    <scope>NUCLEOTIDE SEQUENCE</scope>
    <source>
        <strain evidence="1">AA19_3_7</strain>
        <tissue evidence="1">Leaf</tissue>
    </source>
</reference>
<sequence length="138" mass="15877">ILTTVRRLRYLLRRRTAIEGEIVWNAREFTHESDDLVTRCCDGGCWWMMEASGDYYRLTGGLTETKLCFEWQPTRQPFLDEAPVGFQQVQPVMFDVSTEVTVEPHKETGAAPTDFVRHVTGADQSIEKPSMVDHQKLI</sequence>
<dbReference type="Proteomes" id="UP001206925">
    <property type="component" value="Unassembled WGS sequence"/>
</dbReference>
<proteinExistence type="predicted"/>
<gene>
    <name evidence="1" type="ORF">M8C21_028890</name>
</gene>
<dbReference type="EMBL" id="JAMZMK010003076">
    <property type="protein sequence ID" value="KAI7754520.1"/>
    <property type="molecule type" value="Genomic_DNA"/>
</dbReference>
<protein>
    <submittedName>
        <fullName evidence="1">Uncharacterized protein</fullName>
    </submittedName>
</protein>
<comment type="caution">
    <text evidence="1">The sequence shown here is derived from an EMBL/GenBank/DDBJ whole genome shotgun (WGS) entry which is preliminary data.</text>
</comment>
<accession>A0AAD5DAF7</accession>